<dbReference type="Proteomes" id="UP000663864">
    <property type="component" value="Unassembled WGS sequence"/>
</dbReference>
<evidence type="ECO:0000256" key="1">
    <source>
        <dbReference type="SAM" id="MobiDB-lite"/>
    </source>
</evidence>
<sequence length="72" mass="8729">MLSIQPSAPVLPRVIKLFHRSRRRRRRQHRSFQNHLRRRSSKNKNQPSITIRSRIRPLLKVHPKNDDKVLGY</sequence>
<evidence type="ECO:0000313" key="2">
    <source>
        <dbReference type="EMBL" id="CAF1365505.1"/>
    </source>
</evidence>
<evidence type="ECO:0000313" key="3">
    <source>
        <dbReference type="EMBL" id="CAF4099743.1"/>
    </source>
</evidence>
<feature type="compositionally biased region" description="Basic residues" evidence="1">
    <location>
        <begin position="17"/>
        <end position="42"/>
    </location>
</feature>
<evidence type="ECO:0000313" key="4">
    <source>
        <dbReference type="Proteomes" id="UP000663836"/>
    </source>
</evidence>
<proteinExistence type="predicted"/>
<name>A0A819UN21_9BILA</name>
<dbReference type="EMBL" id="CAJNOT010003124">
    <property type="protein sequence ID" value="CAF1365505.1"/>
    <property type="molecule type" value="Genomic_DNA"/>
</dbReference>
<feature type="compositionally biased region" description="Basic and acidic residues" evidence="1">
    <location>
        <begin position="63"/>
        <end position="72"/>
    </location>
</feature>
<comment type="caution">
    <text evidence="3">The sequence shown here is derived from an EMBL/GenBank/DDBJ whole genome shotgun (WGS) entry which is preliminary data.</text>
</comment>
<accession>A0A819UN21</accession>
<reference evidence="3" key="1">
    <citation type="submission" date="2021-02" db="EMBL/GenBank/DDBJ databases">
        <authorList>
            <person name="Nowell W R."/>
        </authorList>
    </citation>
    <scope>NUCLEOTIDE SEQUENCE</scope>
</reference>
<organism evidence="3 4">
    <name type="scientific">Rotaria sordida</name>
    <dbReference type="NCBI Taxonomy" id="392033"/>
    <lineage>
        <taxon>Eukaryota</taxon>
        <taxon>Metazoa</taxon>
        <taxon>Spiralia</taxon>
        <taxon>Gnathifera</taxon>
        <taxon>Rotifera</taxon>
        <taxon>Eurotatoria</taxon>
        <taxon>Bdelloidea</taxon>
        <taxon>Philodinida</taxon>
        <taxon>Philodinidae</taxon>
        <taxon>Rotaria</taxon>
    </lineage>
</organism>
<dbReference type="EMBL" id="CAJOBD010007951">
    <property type="protein sequence ID" value="CAF4099743.1"/>
    <property type="molecule type" value="Genomic_DNA"/>
</dbReference>
<dbReference type="AlphaFoldDB" id="A0A819UN21"/>
<protein>
    <submittedName>
        <fullName evidence="3">Uncharacterized protein</fullName>
    </submittedName>
</protein>
<dbReference type="Proteomes" id="UP000663836">
    <property type="component" value="Unassembled WGS sequence"/>
</dbReference>
<gene>
    <name evidence="3" type="ORF">JBS370_LOCUS31675</name>
    <name evidence="2" type="ORF">ZHD862_LOCUS31309</name>
</gene>
<feature type="compositionally biased region" description="Basic residues" evidence="1">
    <location>
        <begin position="53"/>
        <end position="62"/>
    </location>
</feature>
<feature type="region of interest" description="Disordered" evidence="1">
    <location>
        <begin position="17"/>
        <end position="72"/>
    </location>
</feature>